<reference evidence="1 2" key="1">
    <citation type="submission" date="2013-02" db="EMBL/GenBank/DDBJ databases">
        <title>A novel strain isolated from Lonar lake, Maharashtra, India.</title>
        <authorList>
            <person name="Singh A."/>
        </authorList>
    </citation>
    <scope>NUCLEOTIDE SEQUENCE [LARGE SCALE GENOMIC DNA]</scope>
    <source>
        <strain evidence="1 2">AK24</strain>
    </source>
</reference>
<evidence type="ECO:0000313" key="1">
    <source>
        <dbReference type="EMBL" id="EON74929.1"/>
    </source>
</evidence>
<organism evidence="1 2">
    <name type="scientific">Lunatimonas lonarensis</name>
    <dbReference type="NCBI Taxonomy" id="1232681"/>
    <lineage>
        <taxon>Bacteria</taxon>
        <taxon>Pseudomonadati</taxon>
        <taxon>Bacteroidota</taxon>
        <taxon>Cytophagia</taxon>
        <taxon>Cytophagales</taxon>
        <taxon>Cyclobacteriaceae</taxon>
    </lineage>
</organism>
<dbReference type="RefSeq" id="WP_010856734.1">
    <property type="nucleotide sequence ID" value="NZ_AQHR01000114.1"/>
</dbReference>
<dbReference type="AlphaFoldDB" id="R7ZLL5"/>
<name>R7ZLL5_9BACT</name>
<dbReference type="STRING" id="1232681.ADIS_4623"/>
<sequence>MNTPKSFFPLYRVIPLLIFLGMAVSCGPKIYFPVSPVVPAAEPKAEVKKTKEGEYSVRLNVNNLALPERLTPPKSNYVVWVNTEGSGVRNIGELKNRRGMLANTGKASFEGTLPERPTQIIVTAENNPNVRFTGDHTVLRSDVFRIKK</sequence>
<dbReference type="Proteomes" id="UP000013909">
    <property type="component" value="Unassembled WGS sequence"/>
</dbReference>
<dbReference type="EMBL" id="AQHR01000114">
    <property type="protein sequence ID" value="EON74929.1"/>
    <property type="molecule type" value="Genomic_DNA"/>
</dbReference>
<protein>
    <recommendedName>
        <fullName evidence="3">Lipoprotein</fullName>
    </recommendedName>
</protein>
<comment type="caution">
    <text evidence="1">The sequence shown here is derived from an EMBL/GenBank/DDBJ whole genome shotgun (WGS) entry which is preliminary data.</text>
</comment>
<keyword evidence="2" id="KW-1185">Reference proteome</keyword>
<dbReference type="OrthoDB" id="676347at2"/>
<gene>
    <name evidence="1" type="ORF">ADIS_4623</name>
</gene>
<accession>R7ZLL5</accession>
<evidence type="ECO:0008006" key="3">
    <source>
        <dbReference type="Google" id="ProtNLM"/>
    </source>
</evidence>
<evidence type="ECO:0000313" key="2">
    <source>
        <dbReference type="Proteomes" id="UP000013909"/>
    </source>
</evidence>
<dbReference type="PROSITE" id="PS51257">
    <property type="entry name" value="PROKAR_LIPOPROTEIN"/>
    <property type="match status" value="1"/>
</dbReference>
<proteinExistence type="predicted"/>